<dbReference type="Proteomes" id="UP001596312">
    <property type="component" value="Unassembled WGS sequence"/>
</dbReference>
<organism evidence="2 3">
    <name type="scientific">Halalkalicoccus tibetensis</name>
    <dbReference type="NCBI Taxonomy" id="175632"/>
    <lineage>
        <taxon>Archaea</taxon>
        <taxon>Methanobacteriati</taxon>
        <taxon>Methanobacteriota</taxon>
        <taxon>Stenosarchaea group</taxon>
        <taxon>Halobacteria</taxon>
        <taxon>Halobacteriales</taxon>
        <taxon>Halococcaceae</taxon>
        <taxon>Halalkalicoccus</taxon>
    </lineage>
</organism>
<proteinExistence type="predicted"/>
<protein>
    <recommendedName>
        <fullName evidence="4">SPW repeat-containing protein</fullName>
    </recommendedName>
</protein>
<gene>
    <name evidence="2" type="ORF">ACFQGH_16070</name>
</gene>
<keyword evidence="1" id="KW-0472">Membrane</keyword>
<dbReference type="EMBL" id="JBHSXQ010000005">
    <property type="protein sequence ID" value="MFC6906711.1"/>
    <property type="molecule type" value="Genomic_DNA"/>
</dbReference>
<name>A0ABD5V758_9EURY</name>
<evidence type="ECO:0000313" key="3">
    <source>
        <dbReference type="Proteomes" id="UP001596312"/>
    </source>
</evidence>
<reference evidence="2 3" key="1">
    <citation type="journal article" date="2019" name="Int. J. Syst. Evol. Microbiol.">
        <title>The Global Catalogue of Microorganisms (GCM) 10K type strain sequencing project: providing services to taxonomists for standard genome sequencing and annotation.</title>
        <authorList>
            <consortium name="The Broad Institute Genomics Platform"/>
            <consortium name="The Broad Institute Genome Sequencing Center for Infectious Disease"/>
            <person name="Wu L."/>
            <person name="Ma J."/>
        </authorList>
    </citation>
    <scope>NUCLEOTIDE SEQUENCE [LARGE SCALE GENOMIC DNA]</scope>
    <source>
        <strain evidence="2 3">CGMCC 1.3240</strain>
    </source>
</reference>
<feature type="transmembrane region" description="Helical" evidence="1">
    <location>
        <begin position="67"/>
        <end position="87"/>
    </location>
</feature>
<keyword evidence="1" id="KW-0812">Transmembrane</keyword>
<dbReference type="RefSeq" id="WP_340605294.1">
    <property type="nucleotide sequence ID" value="NZ_JBBMXV010000005.1"/>
</dbReference>
<comment type="caution">
    <text evidence="2">The sequence shown here is derived from an EMBL/GenBank/DDBJ whole genome shotgun (WGS) entry which is preliminary data.</text>
</comment>
<sequence length="118" mass="12849">MVEKTARTERQVMLVAALGVILGGFFPWVQPLDLTVWVYDDGDALVVLSSAAVTVIFVWIQWRKITAYIAIAFALFILIVAAVNITSELGPEIILSTVASVTIMIAGASAAHKFEHYI</sequence>
<accession>A0ABD5V758</accession>
<evidence type="ECO:0000256" key="1">
    <source>
        <dbReference type="SAM" id="Phobius"/>
    </source>
</evidence>
<dbReference type="AlphaFoldDB" id="A0ABD5V758"/>
<keyword evidence="3" id="KW-1185">Reference proteome</keyword>
<evidence type="ECO:0008006" key="4">
    <source>
        <dbReference type="Google" id="ProtNLM"/>
    </source>
</evidence>
<feature type="transmembrane region" description="Helical" evidence="1">
    <location>
        <begin position="12"/>
        <end position="30"/>
    </location>
</feature>
<feature type="transmembrane region" description="Helical" evidence="1">
    <location>
        <begin position="42"/>
        <end position="60"/>
    </location>
</feature>
<keyword evidence="1" id="KW-1133">Transmembrane helix</keyword>
<evidence type="ECO:0000313" key="2">
    <source>
        <dbReference type="EMBL" id="MFC6906711.1"/>
    </source>
</evidence>
<feature type="transmembrane region" description="Helical" evidence="1">
    <location>
        <begin position="93"/>
        <end position="111"/>
    </location>
</feature>